<gene>
    <name evidence="2" type="ORF">K227x_49080</name>
</gene>
<dbReference type="AlphaFoldDB" id="A0A517NHE5"/>
<sequence length="224" mass="25177">MTSALLWMMLVMHPVHETVAEVEWNPQTKRLEVALRLDVDDERWIADKMAARAEADGIPWDRSKTSTWAMAYLQPRFRAAPLPASGKSDSTRYHWIGHDQDGAHVWWYFEIEPADGKPVQWIDQRLLFDREPDFLHRILVLNQTQTPGSSKIKSPQRSDSASVPKSDSQRSTASRAADLTIGRSKFFLDGSDGPSRSGPSDSNHSNSPEPSTDDDDAPLPPTDL</sequence>
<dbReference type="RefSeq" id="WP_218933460.1">
    <property type="nucleotide sequence ID" value="NZ_CP036525.1"/>
</dbReference>
<dbReference type="EMBL" id="CP036525">
    <property type="protein sequence ID" value="QDT06498.1"/>
    <property type="molecule type" value="Genomic_DNA"/>
</dbReference>
<evidence type="ECO:0000256" key="1">
    <source>
        <dbReference type="SAM" id="MobiDB-lite"/>
    </source>
</evidence>
<dbReference type="Proteomes" id="UP000318538">
    <property type="component" value="Chromosome"/>
</dbReference>
<feature type="compositionally biased region" description="Low complexity" evidence="1">
    <location>
        <begin position="189"/>
        <end position="202"/>
    </location>
</feature>
<protein>
    <submittedName>
        <fullName evidence="2">Uncharacterized protein</fullName>
    </submittedName>
</protein>
<feature type="compositionally biased region" description="Polar residues" evidence="1">
    <location>
        <begin position="145"/>
        <end position="174"/>
    </location>
</feature>
<evidence type="ECO:0000313" key="3">
    <source>
        <dbReference type="Proteomes" id="UP000318538"/>
    </source>
</evidence>
<reference evidence="2 3" key="1">
    <citation type="submission" date="2019-02" db="EMBL/GenBank/DDBJ databases">
        <title>Deep-cultivation of Planctomycetes and their phenomic and genomic characterization uncovers novel biology.</title>
        <authorList>
            <person name="Wiegand S."/>
            <person name="Jogler M."/>
            <person name="Boedeker C."/>
            <person name="Pinto D."/>
            <person name="Vollmers J."/>
            <person name="Rivas-Marin E."/>
            <person name="Kohn T."/>
            <person name="Peeters S.H."/>
            <person name="Heuer A."/>
            <person name="Rast P."/>
            <person name="Oberbeckmann S."/>
            <person name="Bunk B."/>
            <person name="Jeske O."/>
            <person name="Meyerdierks A."/>
            <person name="Storesund J.E."/>
            <person name="Kallscheuer N."/>
            <person name="Luecker S."/>
            <person name="Lage O.M."/>
            <person name="Pohl T."/>
            <person name="Merkel B.J."/>
            <person name="Hornburger P."/>
            <person name="Mueller R.-W."/>
            <person name="Bruemmer F."/>
            <person name="Labrenz M."/>
            <person name="Spormann A.M."/>
            <person name="Op den Camp H."/>
            <person name="Overmann J."/>
            <person name="Amann R."/>
            <person name="Jetten M.S.M."/>
            <person name="Mascher T."/>
            <person name="Medema M.H."/>
            <person name="Devos D.P."/>
            <person name="Kaster A.-K."/>
            <person name="Ovreas L."/>
            <person name="Rohde M."/>
            <person name="Galperin M.Y."/>
            <person name="Jogler C."/>
        </authorList>
    </citation>
    <scope>NUCLEOTIDE SEQUENCE [LARGE SCALE GENOMIC DNA]</scope>
    <source>
        <strain evidence="2 3">K22_7</strain>
    </source>
</reference>
<name>A0A517NHE5_9BACT</name>
<organism evidence="2 3">
    <name type="scientific">Rubripirellula lacrimiformis</name>
    <dbReference type="NCBI Taxonomy" id="1930273"/>
    <lineage>
        <taxon>Bacteria</taxon>
        <taxon>Pseudomonadati</taxon>
        <taxon>Planctomycetota</taxon>
        <taxon>Planctomycetia</taxon>
        <taxon>Pirellulales</taxon>
        <taxon>Pirellulaceae</taxon>
        <taxon>Rubripirellula</taxon>
    </lineage>
</organism>
<evidence type="ECO:0000313" key="2">
    <source>
        <dbReference type="EMBL" id="QDT06498.1"/>
    </source>
</evidence>
<feature type="region of interest" description="Disordered" evidence="1">
    <location>
        <begin position="145"/>
        <end position="224"/>
    </location>
</feature>
<dbReference type="InterPro" id="IPR046525">
    <property type="entry name" value="DUF6702"/>
</dbReference>
<dbReference type="Pfam" id="PF20420">
    <property type="entry name" value="DUF6702"/>
    <property type="match status" value="1"/>
</dbReference>
<proteinExistence type="predicted"/>
<accession>A0A517NHE5</accession>
<dbReference type="KEGG" id="rlc:K227x_49080"/>
<keyword evidence="3" id="KW-1185">Reference proteome</keyword>